<evidence type="ECO:0000313" key="4">
    <source>
        <dbReference type="Proteomes" id="UP000515237"/>
    </source>
</evidence>
<organism evidence="3 4">
    <name type="scientific">Adhaeribacter swui</name>
    <dbReference type="NCBI Taxonomy" id="2086471"/>
    <lineage>
        <taxon>Bacteria</taxon>
        <taxon>Pseudomonadati</taxon>
        <taxon>Bacteroidota</taxon>
        <taxon>Cytophagia</taxon>
        <taxon>Cytophagales</taxon>
        <taxon>Hymenobacteraceae</taxon>
        <taxon>Adhaeribacter</taxon>
    </lineage>
</organism>
<dbReference type="Proteomes" id="UP000515237">
    <property type="component" value="Chromosome"/>
</dbReference>
<dbReference type="AlphaFoldDB" id="A0A7G7G8Q6"/>
<dbReference type="InterPro" id="IPR029069">
    <property type="entry name" value="HotDog_dom_sf"/>
</dbReference>
<dbReference type="InterPro" id="IPR050563">
    <property type="entry name" value="4-hydroxybenzoyl-CoA_TE"/>
</dbReference>
<reference evidence="3 4" key="1">
    <citation type="journal article" date="2018" name="Int. J. Syst. Evol. Microbiol.">
        <title>Adhaeribacter swui sp. nov., isolated from wet mud.</title>
        <authorList>
            <person name="Kim D.U."/>
            <person name="Kim K.W."/>
            <person name="Kang M.S."/>
            <person name="Kim J.Y."/>
            <person name="Jang J.H."/>
            <person name="Kim M.K."/>
        </authorList>
    </citation>
    <scope>NUCLEOTIDE SEQUENCE [LARGE SCALE GENOMIC DNA]</scope>
    <source>
        <strain evidence="3 4">KCTC 52873</strain>
    </source>
</reference>
<evidence type="ECO:0000256" key="2">
    <source>
        <dbReference type="ARBA" id="ARBA00022801"/>
    </source>
</evidence>
<dbReference type="RefSeq" id="WP_185274390.1">
    <property type="nucleotide sequence ID" value="NZ_CP055156.1"/>
</dbReference>
<protein>
    <submittedName>
        <fullName evidence="3">Thioesterase family protein</fullName>
    </submittedName>
</protein>
<evidence type="ECO:0000256" key="1">
    <source>
        <dbReference type="ARBA" id="ARBA00005953"/>
    </source>
</evidence>
<dbReference type="EMBL" id="CP055156">
    <property type="protein sequence ID" value="QNF33540.1"/>
    <property type="molecule type" value="Genomic_DNA"/>
</dbReference>
<proteinExistence type="inferred from homology"/>
<dbReference type="PANTHER" id="PTHR31793">
    <property type="entry name" value="4-HYDROXYBENZOYL-COA THIOESTERASE FAMILY MEMBER"/>
    <property type="match status" value="1"/>
</dbReference>
<evidence type="ECO:0000313" key="3">
    <source>
        <dbReference type="EMBL" id="QNF33540.1"/>
    </source>
</evidence>
<gene>
    <name evidence="3" type="ORF">HUW51_12710</name>
</gene>
<dbReference type="Gene3D" id="3.10.129.10">
    <property type="entry name" value="Hotdog Thioesterase"/>
    <property type="match status" value="1"/>
</dbReference>
<dbReference type="KEGG" id="aswu:HUW51_12710"/>
<dbReference type="PANTHER" id="PTHR31793:SF27">
    <property type="entry name" value="NOVEL THIOESTERASE SUPERFAMILY DOMAIN AND SAPOSIN A-TYPE DOMAIN CONTAINING PROTEIN (0610012H03RIK)"/>
    <property type="match status" value="1"/>
</dbReference>
<dbReference type="Pfam" id="PF13279">
    <property type="entry name" value="4HBT_2"/>
    <property type="match status" value="1"/>
</dbReference>
<name>A0A7G7G8Q6_9BACT</name>
<dbReference type="CDD" id="cd00586">
    <property type="entry name" value="4HBT"/>
    <property type="match status" value="1"/>
</dbReference>
<keyword evidence="2" id="KW-0378">Hydrolase</keyword>
<dbReference type="SUPFAM" id="SSF54637">
    <property type="entry name" value="Thioesterase/thiol ester dehydrase-isomerase"/>
    <property type="match status" value="1"/>
</dbReference>
<accession>A0A7G7G8Q6</accession>
<sequence>MARIKIDLPLHFAFSTEIKVRVSDINYGGHLSNDALLSILHDARLQYLQSLGYTELQLGGSSLIMADVAIEYKGEGFLGDILTIQISPADFNKYGFDLLYQVTNQNQKVIAHAKTGMLCFSYDSRKVMSVPAEIRSKVEAGISAK</sequence>
<comment type="similarity">
    <text evidence="1">Belongs to the 4-hydroxybenzoyl-CoA thioesterase family.</text>
</comment>
<keyword evidence="4" id="KW-1185">Reference proteome</keyword>
<dbReference type="GO" id="GO:0047617">
    <property type="term" value="F:fatty acyl-CoA hydrolase activity"/>
    <property type="evidence" value="ECO:0007669"/>
    <property type="project" value="TreeGrafter"/>
</dbReference>